<sequence>MRRTSPLRHKSTLCLERRVLILGFLLSALLLWQPLRSAAQSDSLPYAQIGQYAVGVQRLRIEGDPSRVLTGFLWYPAQADERLAYADYGYGKRSALARFEAPPERSGAPYPLIIFSHGYGSHAAQSVFLTEQLASHGFIVLAVNHNGSTRGDTDAQTSLTLGWYWRPRDVLSQIAWAEAVNADPQSAFYGLFDFARIGVSGHSYGGYTALAAAGAQLDFKALSAYCAQASRLDLACLARDAEPFLSQVLVRDAKRGTWRVPHDERVAAVLALAPFNAPIMGAQGLAAVNVPTFVMVGTADSVTPPERDAYPIYEQVGAAHKALLSLEGAEHMIFSDCIPLLATLPHCNDAVWEAARAQAIIKHFAMAFFSATLKGDSTARQVLNTPAVFEGLRYQSTFR</sequence>
<feature type="domain" description="PET hydrolase/cutinase-like" evidence="4">
    <location>
        <begin position="265"/>
        <end position="335"/>
    </location>
</feature>
<keyword evidence="1" id="KW-0378">Hydrolase</keyword>
<dbReference type="EMBL" id="PGTL01000044">
    <property type="protein sequence ID" value="PJF41981.1"/>
    <property type="molecule type" value="Genomic_DNA"/>
</dbReference>
<feature type="domain" description="PET hydrolase/cutinase-like" evidence="4">
    <location>
        <begin position="106"/>
        <end position="222"/>
    </location>
</feature>
<gene>
    <name evidence="5" type="ORF">CUN50_05780</name>
</gene>
<organism evidence="5 6">
    <name type="scientific">Candidatus Thermofonsia Clade 1 bacterium</name>
    <dbReference type="NCBI Taxonomy" id="2364210"/>
    <lineage>
        <taxon>Bacteria</taxon>
        <taxon>Bacillati</taxon>
        <taxon>Chloroflexota</taxon>
        <taxon>Candidatus Thermofontia</taxon>
        <taxon>Candidatus Thermofonsia Clade 1</taxon>
    </lineage>
</organism>
<dbReference type="GO" id="GO:0003847">
    <property type="term" value="F:1-alkyl-2-acetylglycerophosphocholine esterase activity"/>
    <property type="evidence" value="ECO:0007669"/>
    <property type="project" value="TreeGrafter"/>
</dbReference>
<accession>A0A2M8PWP3</accession>
<protein>
    <recommendedName>
        <fullName evidence="4">PET hydrolase/cutinase-like domain-containing protein</fullName>
    </recommendedName>
</protein>
<dbReference type="SUPFAM" id="SSF53474">
    <property type="entry name" value="alpha/beta-Hydrolases"/>
    <property type="match status" value="1"/>
</dbReference>
<dbReference type="PANTHER" id="PTHR10272">
    <property type="entry name" value="PLATELET-ACTIVATING FACTOR ACETYLHYDROLASE"/>
    <property type="match status" value="1"/>
</dbReference>
<dbReference type="AlphaFoldDB" id="A0A2M8PWP3"/>
<proteinExistence type="predicted"/>
<evidence type="ECO:0000313" key="5">
    <source>
        <dbReference type="EMBL" id="PJF41981.1"/>
    </source>
</evidence>
<dbReference type="GO" id="GO:0016042">
    <property type="term" value="P:lipid catabolic process"/>
    <property type="evidence" value="ECO:0007669"/>
    <property type="project" value="UniProtKB-KW"/>
</dbReference>
<evidence type="ECO:0000256" key="2">
    <source>
        <dbReference type="ARBA" id="ARBA00022963"/>
    </source>
</evidence>
<evidence type="ECO:0000256" key="1">
    <source>
        <dbReference type="ARBA" id="ARBA00022801"/>
    </source>
</evidence>
<comment type="caution">
    <text evidence="5">The sequence shown here is derived from an EMBL/GenBank/DDBJ whole genome shotgun (WGS) entry which is preliminary data.</text>
</comment>
<evidence type="ECO:0000256" key="3">
    <source>
        <dbReference type="ARBA" id="ARBA00023098"/>
    </source>
</evidence>
<evidence type="ECO:0000259" key="4">
    <source>
        <dbReference type="Pfam" id="PF12740"/>
    </source>
</evidence>
<dbReference type="PIRSF" id="PIRSF031982">
    <property type="entry name" value="UCP031982_abhydr"/>
    <property type="match status" value="1"/>
</dbReference>
<dbReference type="InterPro" id="IPR041127">
    <property type="entry name" value="PET_hydrolase/cutinase-like"/>
</dbReference>
<dbReference type="Proteomes" id="UP000228947">
    <property type="component" value="Unassembled WGS sequence"/>
</dbReference>
<evidence type="ECO:0000313" key="6">
    <source>
        <dbReference type="Proteomes" id="UP000228947"/>
    </source>
</evidence>
<reference evidence="5 6" key="1">
    <citation type="submission" date="2017-11" db="EMBL/GenBank/DDBJ databases">
        <title>Evolution of Phototrophy in the Chloroflexi Phylum Driven by Horizontal Gene Transfer.</title>
        <authorList>
            <person name="Ward L.M."/>
            <person name="Hemp J."/>
            <person name="Shih P.M."/>
            <person name="Mcglynn S.E."/>
            <person name="Fischer W."/>
        </authorList>
    </citation>
    <scope>NUCLEOTIDE SEQUENCE [LARGE SCALE GENOMIC DNA]</scope>
    <source>
        <strain evidence="5">CP1_1M</strain>
    </source>
</reference>
<dbReference type="InterPro" id="IPR029058">
    <property type="entry name" value="AB_hydrolase_fold"/>
</dbReference>
<dbReference type="Gene3D" id="3.40.50.1820">
    <property type="entry name" value="alpha/beta hydrolase"/>
    <property type="match status" value="1"/>
</dbReference>
<keyword evidence="2" id="KW-0442">Lipid degradation</keyword>
<keyword evidence="3" id="KW-0443">Lipid metabolism</keyword>
<dbReference type="InterPro" id="IPR016986">
    <property type="entry name" value="UCP031982_abhydr"/>
</dbReference>
<dbReference type="PANTHER" id="PTHR10272:SF0">
    <property type="entry name" value="PLATELET-ACTIVATING FACTOR ACETYLHYDROLASE"/>
    <property type="match status" value="1"/>
</dbReference>
<name>A0A2M8PWP3_9CHLR</name>
<dbReference type="Pfam" id="PF12740">
    <property type="entry name" value="PETase"/>
    <property type="match status" value="2"/>
</dbReference>